<proteinExistence type="predicted"/>
<dbReference type="STRING" id="1149755.A0A2J6S0T7"/>
<dbReference type="AlphaFoldDB" id="A0A2J6S0T7"/>
<reference evidence="2 3" key="1">
    <citation type="submission" date="2016-04" db="EMBL/GenBank/DDBJ databases">
        <title>A degradative enzymes factory behind the ericoid mycorrhizal symbiosis.</title>
        <authorList>
            <consortium name="DOE Joint Genome Institute"/>
            <person name="Martino E."/>
            <person name="Morin E."/>
            <person name="Grelet G."/>
            <person name="Kuo A."/>
            <person name="Kohler A."/>
            <person name="Daghino S."/>
            <person name="Barry K."/>
            <person name="Choi C."/>
            <person name="Cichocki N."/>
            <person name="Clum A."/>
            <person name="Copeland A."/>
            <person name="Hainaut M."/>
            <person name="Haridas S."/>
            <person name="Labutti K."/>
            <person name="Lindquist E."/>
            <person name="Lipzen A."/>
            <person name="Khouja H.-R."/>
            <person name="Murat C."/>
            <person name="Ohm R."/>
            <person name="Olson A."/>
            <person name="Spatafora J."/>
            <person name="Veneault-Fourrey C."/>
            <person name="Henrissat B."/>
            <person name="Grigoriev I."/>
            <person name="Martin F."/>
            <person name="Perotto S."/>
        </authorList>
    </citation>
    <scope>NUCLEOTIDE SEQUENCE [LARGE SCALE GENOMIC DNA]</scope>
    <source>
        <strain evidence="2 3">F</strain>
    </source>
</reference>
<protein>
    <submittedName>
        <fullName evidence="2">Uncharacterized protein</fullName>
    </submittedName>
</protein>
<sequence>MTSSSFSEGILLQPEDSPEDSVKDKSLYRHPTVYDAVAGRISAGGFIPKHLVVTANRDTASSSTTALPPESVLFRSRNAPARYAESDIYFANERHEPTGLPESDLLKALHSYTSDYYSRATADGGTVDWKSLDETALIALGVLMEEASRDILGRTGDLVFTEGEEVIERVSEISSAQGTKSKGRPSKKRRINTD</sequence>
<evidence type="ECO:0000313" key="3">
    <source>
        <dbReference type="Proteomes" id="UP000235786"/>
    </source>
</evidence>
<evidence type="ECO:0000313" key="2">
    <source>
        <dbReference type="EMBL" id="PMD44383.1"/>
    </source>
</evidence>
<dbReference type="EMBL" id="KZ613941">
    <property type="protein sequence ID" value="PMD44383.1"/>
    <property type="molecule type" value="Genomic_DNA"/>
</dbReference>
<feature type="region of interest" description="Disordered" evidence="1">
    <location>
        <begin position="1"/>
        <end position="24"/>
    </location>
</feature>
<feature type="compositionally biased region" description="Basic residues" evidence="1">
    <location>
        <begin position="181"/>
        <end position="194"/>
    </location>
</feature>
<dbReference type="PANTHER" id="PTHR28054:SF1">
    <property type="entry name" value="RNA POLYMERASE I-SPECIFIC TRANSCRIPTION INITIATION FACTOR RRN10"/>
    <property type="match status" value="1"/>
</dbReference>
<organism evidence="2 3">
    <name type="scientific">Hyaloscypha variabilis (strain UAMH 11265 / GT02V1 / F)</name>
    <name type="common">Meliniomyces variabilis</name>
    <dbReference type="NCBI Taxonomy" id="1149755"/>
    <lineage>
        <taxon>Eukaryota</taxon>
        <taxon>Fungi</taxon>
        <taxon>Dikarya</taxon>
        <taxon>Ascomycota</taxon>
        <taxon>Pezizomycotina</taxon>
        <taxon>Leotiomycetes</taxon>
        <taxon>Helotiales</taxon>
        <taxon>Hyaloscyphaceae</taxon>
        <taxon>Hyaloscypha</taxon>
        <taxon>Hyaloscypha variabilis</taxon>
    </lineage>
</organism>
<name>A0A2J6S0T7_HYAVF</name>
<keyword evidence="3" id="KW-1185">Reference proteome</keyword>
<accession>A0A2J6S0T7</accession>
<evidence type="ECO:0000256" key="1">
    <source>
        <dbReference type="SAM" id="MobiDB-lite"/>
    </source>
</evidence>
<dbReference type="PANTHER" id="PTHR28054">
    <property type="entry name" value="RNA POLYMERASE I-SPECIFIC TRANSCRIPTION INITIATION FACTOR RRN10"/>
    <property type="match status" value="1"/>
</dbReference>
<feature type="region of interest" description="Disordered" evidence="1">
    <location>
        <begin position="171"/>
        <end position="194"/>
    </location>
</feature>
<gene>
    <name evidence="2" type="ORF">L207DRAFT_579324</name>
</gene>
<dbReference type="InterPro" id="IPR022793">
    <property type="entry name" value="Rrn10"/>
</dbReference>
<dbReference type="Proteomes" id="UP000235786">
    <property type="component" value="Unassembled WGS sequence"/>
</dbReference>
<dbReference type="OrthoDB" id="2565191at2759"/>
<dbReference type="GO" id="GO:0006360">
    <property type="term" value="P:transcription by RNA polymerase I"/>
    <property type="evidence" value="ECO:0007669"/>
    <property type="project" value="InterPro"/>
</dbReference>